<dbReference type="AlphaFoldDB" id="F6FJG5"/>
<dbReference type="EMBL" id="CP002808">
    <property type="protein sequence ID" value="AEG73320.1"/>
    <property type="molecule type" value="Genomic_DNA"/>
</dbReference>
<evidence type="ECO:0000313" key="2">
    <source>
        <dbReference type="EMBL" id="AEG73320.1"/>
    </source>
</evidence>
<evidence type="ECO:0000256" key="1">
    <source>
        <dbReference type="SAM" id="Phobius"/>
    </source>
</evidence>
<feature type="transmembrane region" description="Helical" evidence="1">
    <location>
        <begin position="6"/>
        <end position="24"/>
    </location>
</feature>
<dbReference type="KEGG" id="mhf:MHF_1070"/>
<sequence>MSVKRALFGVSGITVTSIGVWLLTGKERESNHYRTKVTRFRNIAQEVNVSLSTQNLTLRDPEHGFWTQRFQLYSSQNWNKDDLDMIPEESRVSEEGMKDFCFEKIEANKEDIKEGGSLLSELSGDLSRDEKFWDHCLDSLNNA</sequence>
<protein>
    <submittedName>
        <fullName evidence="2">Uncharacterized protein</fullName>
    </submittedName>
</protein>
<name>F6FJG5_MYCHI</name>
<keyword evidence="1" id="KW-1133">Transmembrane helix</keyword>
<reference evidence="2 3" key="1">
    <citation type="journal article" date="2011" name="J. Bacteriol.">
        <title>Complete genome sequences of two hemotropic Mycoplasmas, Mycoplasma haemofelis strain Ohio2 and Mycoplasma suis strain Illinois.</title>
        <authorList>
            <person name="Messick J.B."/>
            <person name="Santos A.P."/>
            <person name="Guimaraes A.M."/>
        </authorList>
    </citation>
    <scope>NUCLEOTIDE SEQUENCE [LARGE SCALE GENOMIC DNA]</scope>
    <source>
        <strain evidence="2 3">Ohio2</strain>
    </source>
</reference>
<proteinExistence type="predicted"/>
<accession>F6FJG5</accession>
<organism evidence="2 3">
    <name type="scientific">Mycoplasma haemofelis (strain Ohio2)</name>
    <dbReference type="NCBI Taxonomy" id="859194"/>
    <lineage>
        <taxon>Bacteria</taxon>
        <taxon>Bacillati</taxon>
        <taxon>Mycoplasmatota</taxon>
        <taxon>Mollicutes</taxon>
        <taxon>Mycoplasmataceae</taxon>
        <taxon>Mycoplasma</taxon>
    </lineage>
</organism>
<reference key="2">
    <citation type="submission" date="2011-05" db="EMBL/GenBank/DDBJ databases">
        <title>The Genome of Mycoplasma haemofelis Strain Ohio2, a pathogenic hemoplasma of the cat.</title>
        <authorList>
            <person name="Santos A.P."/>
            <person name="Guimaraes A.M.S."/>
            <person name="SanMiguel P.J."/>
            <person name="Martin S.W."/>
            <person name="Messick J.B."/>
        </authorList>
    </citation>
    <scope>NUCLEOTIDE SEQUENCE</scope>
    <source>
        <strain>Ohio2</strain>
    </source>
</reference>
<keyword evidence="1" id="KW-0472">Membrane</keyword>
<evidence type="ECO:0000313" key="3">
    <source>
        <dbReference type="Proteomes" id="UP000007952"/>
    </source>
</evidence>
<gene>
    <name evidence="2" type="ordered locus">MHF_1070</name>
</gene>
<keyword evidence="1" id="KW-0812">Transmembrane</keyword>
<dbReference type="BioCyc" id="MHAE859194:G1GR7-1062-MONOMER"/>
<dbReference type="Proteomes" id="UP000007952">
    <property type="component" value="Chromosome"/>
</dbReference>
<dbReference type="HOGENOM" id="CLU_1747615_0_0_14"/>
<dbReference type="STRING" id="859194.MHF_1070"/>